<keyword evidence="5" id="KW-0862">Zinc</keyword>
<dbReference type="GO" id="GO:0005634">
    <property type="term" value="C:nucleus"/>
    <property type="evidence" value="ECO:0000318"/>
    <property type="project" value="GO_Central"/>
</dbReference>
<dbReference type="OMA" id="PVPVHRC"/>
<proteinExistence type="inferred from homology"/>
<dbReference type="SUPFAM" id="SSF54695">
    <property type="entry name" value="POZ domain"/>
    <property type="match status" value="1"/>
</dbReference>
<dbReference type="STRING" id="13333.U5CXX0"/>
<dbReference type="GO" id="GO:0008270">
    <property type="term" value="F:zinc ion binding"/>
    <property type="evidence" value="ECO:0007669"/>
    <property type="project" value="UniProtKB-KW"/>
</dbReference>
<dbReference type="InterPro" id="IPR036770">
    <property type="entry name" value="Ankyrin_rpt-contain_sf"/>
</dbReference>
<feature type="region of interest" description="Disordered" evidence="6">
    <location>
        <begin position="467"/>
        <end position="487"/>
    </location>
</feature>
<dbReference type="AlphaFoldDB" id="U5CXX0"/>
<protein>
    <submittedName>
        <fullName evidence="9">Uncharacterized protein</fullName>
    </submittedName>
</protein>
<dbReference type="eggNOG" id="KOG0504">
    <property type="taxonomic scope" value="Eukaryota"/>
</dbReference>
<dbReference type="Gramene" id="ERN14825">
    <property type="protein sequence ID" value="ERN14825"/>
    <property type="gene ID" value="AMTR_s00032p00112510"/>
</dbReference>
<dbReference type="Pfam" id="PF00651">
    <property type="entry name" value="BTB"/>
    <property type="match status" value="1"/>
</dbReference>
<dbReference type="PROSITE" id="PS52046">
    <property type="entry name" value="ZF_C2HC_NPR"/>
    <property type="match status" value="1"/>
</dbReference>
<keyword evidence="10" id="KW-1185">Reference proteome</keyword>
<keyword evidence="5" id="KW-0479">Metal-binding</keyword>
<keyword evidence="5" id="KW-0863">Zinc-finger</keyword>
<dbReference type="EMBL" id="KI392518">
    <property type="protein sequence ID" value="ERN14825.1"/>
    <property type="molecule type" value="Genomic_DNA"/>
</dbReference>
<feature type="compositionally biased region" description="Low complexity" evidence="6">
    <location>
        <begin position="572"/>
        <end position="582"/>
    </location>
</feature>
<dbReference type="GO" id="GO:2000022">
    <property type="term" value="P:regulation of jasmonic acid mediated signaling pathway"/>
    <property type="evidence" value="ECO:0000318"/>
    <property type="project" value="GO_Central"/>
</dbReference>
<evidence type="ECO:0000256" key="1">
    <source>
        <dbReference type="ARBA" id="ARBA00004906"/>
    </source>
</evidence>
<dbReference type="SUPFAM" id="SSF48403">
    <property type="entry name" value="Ankyrin repeat"/>
    <property type="match status" value="1"/>
</dbReference>
<evidence type="ECO:0000256" key="6">
    <source>
        <dbReference type="SAM" id="MobiDB-lite"/>
    </source>
</evidence>
<dbReference type="PANTHER" id="PTHR46475">
    <property type="entry name" value="REGULATORY PROTEIN NPR3"/>
    <property type="match status" value="1"/>
</dbReference>
<dbReference type="GO" id="GO:0042742">
    <property type="term" value="P:defense response to bacterium"/>
    <property type="evidence" value="ECO:0000318"/>
    <property type="project" value="GO_Central"/>
</dbReference>
<keyword evidence="2" id="KW-0611">Plant defense</keyword>
<dbReference type="Pfam" id="PF12796">
    <property type="entry name" value="Ank_2"/>
    <property type="match status" value="1"/>
</dbReference>
<name>U5CXX0_AMBTC</name>
<organism evidence="9 10">
    <name type="scientific">Amborella trichopoda</name>
    <dbReference type="NCBI Taxonomy" id="13333"/>
    <lineage>
        <taxon>Eukaryota</taxon>
        <taxon>Viridiplantae</taxon>
        <taxon>Streptophyta</taxon>
        <taxon>Embryophyta</taxon>
        <taxon>Tracheophyta</taxon>
        <taxon>Spermatophyta</taxon>
        <taxon>Magnoliopsida</taxon>
        <taxon>Amborellales</taxon>
        <taxon>Amborellaceae</taxon>
        <taxon>Amborella</taxon>
    </lineage>
</organism>
<feature type="domain" description="C2HC NPR-type" evidence="8">
    <location>
        <begin position="151"/>
        <end position="165"/>
    </location>
</feature>
<dbReference type="InterPro" id="IPR021094">
    <property type="entry name" value="NPR1/NIM1-like_C"/>
</dbReference>
<dbReference type="SMART" id="SM00248">
    <property type="entry name" value="ANK"/>
    <property type="match status" value="3"/>
</dbReference>
<comment type="similarity">
    <text evidence="3">Belongs to the plant 'ANKYRIN-BTB/POZ' family. 'NPR1-like' subfamily.</text>
</comment>
<evidence type="ECO:0000313" key="9">
    <source>
        <dbReference type="EMBL" id="ERN14825.1"/>
    </source>
</evidence>
<evidence type="ECO:0000259" key="8">
    <source>
        <dbReference type="PROSITE" id="PS52046"/>
    </source>
</evidence>
<comment type="pathway">
    <text evidence="1">Protein modification; protein ubiquitination.</text>
</comment>
<feature type="repeat" description="ANK" evidence="4">
    <location>
        <begin position="304"/>
        <end position="337"/>
    </location>
</feature>
<evidence type="ECO:0000256" key="4">
    <source>
        <dbReference type="PROSITE-ProRule" id="PRU00023"/>
    </source>
</evidence>
<dbReference type="InterPro" id="IPR011333">
    <property type="entry name" value="SKP1/BTB/POZ_sf"/>
</dbReference>
<dbReference type="InterPro" id="IPR044292">
    <property type="entry name" value="NPR"/>
</dbReference>
<keyword evidence="4" id="KW-0040">ANK repeat</keyword>
<dbReference type="InterPro" id="IPR002110">
    <property type="entry name" value="Ankyrin_rpt"/>
</dbReference>
<dbReference type="GO" id="GO:0009862">
    <property type="term" value="P:systemic acquired resistance, salicylic acid mediated signaling pathway"/>
    <property type="evidence" value="ECO:0007669"/>
    <property type="project" value="InterPro"/>
</dbReference>
<dbReference type="Gene3D" id="3.30.710.10">
    <property type="entry name" value="Potassium Channel Kv1.1, Chain A"/>
    <property type="match status" value="1"/>
</dbReference>
<dbReference type="GO" id="GO:2000031">
    <property type="term" value="P:regulation of salicylic acid mediated signaling pathway"/>
    <property type="evidence" value="ECO:0007669"/>
    <property type="project" value="InterPro"/>
</dbReference>
<feature type="domain" description="BTB" evidence="7">
    <location>
        <begin position="75"/>
        <end position="148"/>
    </location>
</feature>
<evidence type="ECO:0000256" key="5">
    <source>
        <dbReference type="PROSITE-ProRule" id="PRU01391"/>
    </source>
</evidence>
<feature type="region of interest" description="Disordered" evidence="6">
    <location>
        <begin position="568"/>
        <end position="595"/>
    </location>
</feature>
<evidence type="ECO:0000256" key="2">
    <source>
        <dbReference type="ARBA" id="ARBA00022821"/>
    </source>
</evidence>
<feature type="compositionally biased region" description="Basic residues" evidence="6">
    <location>
        <begin position="586"/>
        <end position="595"/>
    </location>
</feature>
<accession>U5CXX0</accession>
<sequence length="595" mass="66256">MENPTESSCSRSFASSSYVSNGSSCANHSVCNGSEPGSCMTGSQRNTTPGPEINGLMRLSTNLENLLHEPYNGFSDAEIEVEGVPIGVHRCILAARSSVFREVFSREKKHEGKPKYSIEELVPSGKVGYEAFRIVLNYLYTGRLKSAPPEVSTCVEKVCAHDDCRPAVDFAVEVVRASAVFQIQELGSVWQRRLLSYVEKAQVEDVIPILLVASSCHLSPLDTHCIQRMARSDLDDISLEKSFSREIVEEILSLRLKSRIDDEPLSPKKDPLQLKNFKRIHKALDSDDLELVKMLLMEGNTTLDDAEALHYAAAYCDSKVVAELLELGGADVNKRNSRGYTVLHVAAMRQEPAVLVALLSKEARACELTSDGRSGARICRRLTTPKDYNTHTEQGQESRKEKMCIDILEREERRNPLVENVSASAMVSPEELHMKLLYLENRVAFARVLFPTEAKLAMDNAQAGATTEFAGHSPSTSSRGTLGPVDLNETPTSVIKKMYSRMAALQRTVDMGRRYFPHCSEVLDKLMEDDMSDLLFLENGTLEEQRVKRQRFNEVKDDVQKAFTKDQVLAKSGTSSSSSTSSLKDRLRHRPGVKK</sequence>
<comment type="caution">
    <text evidence="5">Lacks conserved residue(s) required for the propagation of feature annotation.</text>
</comment>
<reference evidence="10" key="1">
    <citation type="journal article" date="2013" name="Science">
        <title>The Amborella genome and the evolution of flowering plants.</title>
        <authorList>
            <consortium name="Amborella Genome Project"/>
        </authorList>
    </citation>
    <scope>NUCLEOTIDE SEQUENCE [LARGE SCALE GENOMIC DNA]</scope>
</reference>
<gene>
    <name evidence="9" type="ORF">AMTR_s00032p00112510</name>
</gene>
<evidence type="ECO:0000259" key="7">
    <source>
        <dbReference type="PROSITE" id="PS50097"/>
    </source>
</evidence>
<dbReference type="Pfam" id="PF12313">
    <property type="entry name" value="NPR1_like_C"/>
    <property type="match status" value="1"/>
</dbReference>
<dbReference type="SMART" id="SM00225">
    <property type="entry name" value="BTB"/>
    <property type="match status" value="1"/>
</dbReference>
<dbReference type="PROSITE" id="PS50088">
    <property type="entry name" value="ANK_REPEAT"/>
    <property type="match status" value="1"/>
</dbReference>
<evidence type="ECO:0000313" key="10">
    <source>
        <dbReference type="Proteomes" id="UP000017836"/>
    </source>
</evidence>
<dbReference type="CDD" id="cd18310">
    <property type="entry name" value="BTB_POZ_NPR_plant"/>
    <property type="match status" value="1"/>
</dbReference>
<dbReference type="OrthoDB" id="71307at2759"/>
<dbReference type="FunFam" id="1.25.40.20:FF:000123">
    <property type="entry name" value="regulatory protein NPR3-like"/>
    <property type="match status" value="1"/>
</dbReference>
<dbReference type="InterPro" id="IPR057250">
    <property type="entry name" value="Znf_C2HC_NPR-type"/>
</dbReference>
<evidence type="ECO:0000256" key="3">
    <source>
        <dbReference type="ARBA" id="ARBA00044947"/>
    </source>
</evidence>
<dbReference type="PANTHER" id="PTHR46475:SF2">
    <property type="entry name" value="REGULATORY PROTEIN NPR3"/>
    <property type="match status" value="1"/>
</dbReference>
<dbReference type="Proteomes" id="UP000017836">
    <property type="component" value="Unassembled WGS sequence"/>
</dbReference>
<dbReference type="HOGENOM" id="CLU_034895_1_0_1"/>
<dbReference type="InterPro" id="IPR000210">
    <property type="entry name" value="BTB/POZ_dom"/>
</dbReference>
<dbReference type="PROSITE" id="PS50097">
    <property type="entry name" value="BTB"/>
    <property type="match status" value="1"/>
</dbReference>
<dbReference type="Gene3D" id="1.25.40.20">
    <property type="entry name" value="Ankyrin repeat-containing domain"/>
    <property type="match status" value="1"/>
</dbReference>
<dbReference type="GO" id="GO:0050832">
    <property type="term" value="P:defense response to fungus"/>
    <property type="evidence" value="ECO:0000318"/>
    <property type="project" value="GO_Central"/>
</dbReference>